<reference evidence="9" key="2">
    <citation type="journal article" date="2020" name="Nat. Commun.">
        <title>Large-scale genome sequencing of mycorrhizal fungi provides insights into the early evolution of symbiotic traits.</title>
        <authorList>
            <person name="Miyauchi S."/>
            <person name="Kiss E."/>
            <person name="Kuo A."/>
            <person name="Drula E."/>
            <person name="Kohler A."/>
            <person name="Sanchez-Garcia M."/>
            <person name="Morin E."/>
            <person name="Andreopoulos B."/>
            <person name="Barry K.W."/>
            <person name="Bonito G."/>
            <person name="Buee M."/>
            <person name="Carver A."/>
            <person name="Chen C."/>
            <person name="Cichocki N."/>
            <person name="Clum A."/>
            <person name="Culley D."/>
            <person name="Crous P.W."/>
            <person name="Fauchery L."/>
            <person name="Girlanda M."/>
            <person name="Hayes R.D."/>
            <person name="Keri Z."/>
            <person name="LaButti K."/>
            <person name="Lipzen A."/>
            <person name="Lombard V."/>
            <person name="Magnuson J."/>
            <person name="Maillard F."/>
            <person name="Murat C."/>
            <person name="Nolan M."/>
            <person name="Ohm R.A."/>
            <person name="Pangilinan J."/>
            <person name="Pereira M.F."/>
            <person name="Perotto S."/>
            <person name="Peter M."/>
            <person name="Pfister S."/>
            <person name="Riley R."/>
            <person name="Sitrit Y."/>
            <person name="Stielow J.B."/>
            <person name="Szollosi G."/>
            <person name="Zifcakova L."/>
            <person name="Stursova M."/>
            <person name="Spatafora J.W."/>
            <person name="Tedersoo L."/>
            <person name="Vaario L.M."/>
            <person name="Yamada A."/>
            <person name="Yan M."/>
            <person name="Wang P."/>
            <person name="Xu J."/>
            <person name="Bruns T."/>
            <person name="Baldrian P."/>
            <person name="Vilgalys R."/>
            <person name="Dunand C."/>
            <person name="Henrissat B."/>
            <person name="Grigoriev I.V."/>
            <person name="Hibbett D."/>
            <person name="Nagy L.G."/>
            <person name="Martin F.M."/>
        </authorList>
    </citation>
    <scope>NUCLEOTIDE SEQUENCE</scope>
    <source>
        <strain evidence="9">BED1</strain>
    </source>
</reference>
<feature type="region of interest" description="Disordered" evidence="6">
    <location>
        <begin position="1"/>
        <end position="24"/>
    </location>
</feature>
<dbReference type="Gene3D" id="1.20.1250.20">
    <property type="entry name" value="MFS general substrate transporter like domains"/>
    <property type="match status" value="1"/>
</dbReference>
<dbReference type="SUPFAM" id="SSF103473">
    <property type="entry name" value="MFS general substrate transporter"/>
    <property type="match status" value="1"/>
</dbReference>
<accession>A0AAD4BQ89</accession>
<feature type="transmembrane region" description="Helical" evidence="7">
    <location>
        <begin position="103"/>
        <end position="121"/>
    </location>
</feature>
<dbReference type="GO" id="GO:0016020">
    <property type="term" value="C:membrane"/>
    <property type="evidence" value="ECO:0007669"/>
    <property type="project" value="UniProtKB-SubCell"/>
</dbReference>
<gene>
    <name evidence="9" type="ORF">L210DRAFT_926839</name>
</gene>
<evidence type="ECO:0000256" key="5">
    <source>
        <dbReference type="ARBA" id="ARBA00023136"/>
    </source>
</evidence>
<dbReference type="Proteomes" id="UP001194468">
    <property type="component" value="Unassembled WGS sequence"/>
</dbReference>
<keyword evidence="5 7" id="KW-0472">Membrane</keyword>
<feature type="transmembrane region" description="Helical" evidence="7">
    <location>
        <begin position="160"/>
        <end position="183"/>
    </location>
</feature>
<evidence type="ECO:0000256" key="7">
    <source>
        <dbReference type="SAM" id="Phobius"/>
    </source>
</evidence>
<keyword evidence="10" id="KW-1185">Reference proteome</keyword>
<name>A0AAD4BQ89_BOLED</name>
<evidence type="ECO:0000313" key="10">
    <source>
        <dbReference type="Proteomes" id="UP001194468"/>
    </source>
</evidence>
<feature type="transmembrane region" description="Helical" evidence="7">
    <location>
        <begin position="349"/>
        <end position="371"/>
    </location>
</feature>
<keyword evidence="2" id="KW-0813">Transport</keyword>
<dbReference type="InterPro" id="IPR011701">
    <property type="entry name" value="MFS"/>
</dbReference>
<sequence>MASDETRPLLDDQNIESQDSVPAPTPIPKAQLAALCTVRLVDPIAFTQLFPYVNEFMSDLRLTDDPSRIGFYSGLVESVFSLSQLVSIYPWARISDVIGRRPVILVGIFGTAVTTLVFGLSKSLASVLIARSIGGLFSGNVAVIHSLLGEITDPSNQADVFPIYGIMYPIGTIISPLIGGSFSHPADKYPQFFDTRFWKEYPYLLPCLTAAIIAIIGVALGYGFLEETLPSKRKQNGEKHASVSYGVRNAHSSIPVTPDKPMDLSQLLTLPIIRALATSGFALCFFATAFDVVFVLFCYSPVHSGGLSFSSSQIGYALAAAGTIAAAFQLFIMSYLLRTFDCAQMYNFCMGLWPYAYTVLPILNVIARIGIDEGTGQLGPYTTAALWTGIAIALTLARAGTLAYGLSMLLIKANTPSPGSLGRSNGVVQFAMCSARSFAPFFVSSLFALSIDYNLLGGYLWVVIMGSLSYFSTTISRQISLHSKRTIP</sequence>
<feature type="transmembrane region" description="Helical" evidence="7">
    <location>
        <begin position="203"/>
        <end position="225"/>
    </location>
</feature>
<dbReference type="InterPro" id="IPR036259">
    <property type="entry name" value="MFS_trans_sf"/>
</dbReference>
<evidence type="ECO:0000259" key="8">
    <source>
        <dbReference type="PROSITE" id="PS50850"/>
    </source>
</evidence>
<organism evidence="9 10">
    <name type="scientific">Boletus edulis BED1</name>
    <dbReference type="NCBI Taxonomy" id="1328754"/>
    <lineage>
        <taxon>Eukaryota</taxon>
        <taxon>Fungi</taxon>
        <taxon>Dikarya</taxon>
        <taxon>Basidiomycota</taxon>
        <taxon>Agaricomycotina</taxon>
        <taxon>Agaricomycetes</taxon>
        <taxon>Agaricomycetidae</taxon>
        <taxon>Boletales</taxon>
        <taxon>Boletineae</taxon>
        <taxon>Boletaceae</taxon>
        <taxon>Boletoideae</taxon>
        <taxon>Boletus</taxon>
    </lineage>
</organism>
<dbReference type="AlphaFoldDB" id="A0AAD4BQ89"/>
<dbReference type="PANTHER" id="PTHR23504:SF15">
    <property type="entry name" value="MAJOR FACILITATOR SUPERFAMILY (MFS) PROFILE DOMAIN-CONTAINING PROTEIN"/>
    <property type="match status" value="1"/>
</dbReference>
<feature type="transmembrane region" description="Helical" evidence="7">
    <location>
        <begin position="127"/>
        <end position="148"/>
    </location>
</feature>
<evidence type="ECO:0000313" key="9">
    <source>
        <dbReference type="EMBL" id="KAF8436946.1"/>
    </source>
</evidence>
<dbReference type="GO" id="GO:0022857">
    <property type="term" value="F:transmembrane transporter activity"/>
    <property type="evidence" value="ECO:0007669"/>
    <property type="project" value="InterPro"/>
</dbReference>
<feature type="transmembrane region" description="Helical" evidence="7">
    <location>
        <begin position="383"/>
        <end position="406"/>
    </location>
</feature>
<dbReference type="PROSITE" id="PS50850">
    <property type="entry name" value="MFS"/>
    <property type="match status" value="1"/>
</dbReference>
<keyword evidence="4 7" id="KW-1133">Transmembrane helix</keyword>
<feature type="domain" description="Major facilitator superfamily (MFS) profile" evidence="8">
    <location>
        <begin position="31"/>
        <end position="475"/>
    </location>
</feature>
<feature type="transmembrane region" description="Helical" evidence="7">
    <location>
        <begin position="314"/>
        <end position="337"/>
    </location>
</feature>
<dbReference type="InterPro" id="IPR020846">
    <property type="entry name" value="MFS_dom"/>
</dbReference>
<dbReference type="Pfam" id="PF07690">
    <property type="entry name" value="MFS_1"/>
    <property type="match status" value="1"/>
</dbReference>
<feature type="compositionally biased region" description="Basic and acidic residues" evidence="6">
    <location>
        <begin position="1"/>
        <end position="10"/>
    </location>
</feature>
<dbReference type="PANTHER" id="PTHR23504">
    <property type="entry name" value="MAJOR FACILITATOR SUPERFAMILY DOMAIN-CONTAINING PROTEIN 10"/>
    <property type="match status" value="1"/>
</dbReference>
<evidence type="ECO:0000256" key="3">
    <source>
        <dbReference type="ARBA" id="ARBA00022692"/>
    </source>
</evidence>
<comment type="subcellular location">
    <subcellularLocation>
        <location evidence="1">Membrane</location>
        <topology evidence="1">Multi-pass membrane protein</topology>
    </subcellularLocation>
</comment>
<evidence type="ECO:0000256" key="4">
    <source>
        <dbReference type="ARBA" id="ARBA00022989"/>
    </source>
</evidence>
<evidence type="ECO:0000256" key="1">
    <source>
        <dbReference type="ARBA" id="ARBA00004141"/>
    </source>
</evidence>
<evidence type="ECO:0000256" key="6">
    <source>
        <dbReference type="SAM" id="MobiDB-lite"/>
    </source>
</evidence>
<reference evidence="9" key="1">
    <citation type="submission" date="2019-10" db="EMBL/GenBank/DDBJ databases">
        <authorList>
            <consortium name="DOE Joint Genome Institute"/>
            <person name="Kuo A."/>
            <person name="Miyauchi S."/>
            <person name="Kiss E."/>
            <person name="Drula E."/>
            <person name="Kohler A."/>
            <person name="Sanchez-Garcia M."/>
            <person name="Andreopoulos B."/>
            <person name="Barry K.W."/>
            <person name="Bonito G."/>
            <person name="Buee M."/>
            <person name="Carver A."/>
            <person name="Chen C."/>
            <person name="Cichocki N."/>
            <person name="Clum A."/>
            <person name="Culley D."/>
            <person name="Crous P.W."/>
            <person name="Fauchery L."/>
            <person name="Girlanda M."/>
            <person name="Hayes R."/>
            <person name="Keri Z."/>
            <person name="LaButti K."/>
            <person name="Lipzen A."/>
            <person name="Lombard V."/>
            <person name="Magnuson J."/>
            <person name="Maillard F."/>
            <person name="Morin E."/>
            <person name="Murat C."/>
            <person name="Nolan M."/>
            <person name="Ohm R."/>
            <person name="Pangilinan J."/>
            <person name="Pereira M."/>
            <person name="Perotto S."/>
            <person name="Peter M."/>
            <person name="Riley R."/>
            <person name="Sitrit Y."/>
            <person name="Stielow B."/>
            <person name="Szollosi G."/>
            <person name="Zifcakova L."/>
            <person name="Stursova M."/>
            <person name="Spatafora J.W."/>
            <person name="Tedersoo L."/>
            <person name="Vaario L.-M."/>
            <person name="Yamada A."/>
            <person name="Yan M."/>
            <person name="Wang P."/>
            <person name="Xu J."/>
            <person name="Bruns T."/>
            <person name="Baldrian P."/>
            <person name="Vilgalys R."/>
            <person name="Henrissat B."/>
            <person name="Grigoriev I.V."/>
            <person name="Hibbett D."/>
            <person name="Nagy L.G."/>
            <person name="Martin F.M."/>
        </authorList>
    </citation>
    <scope>NUCLEOTIDE SEQUENCE</scope>
    <source>
        <strain evidence="9">BED1</strain>
    </source>
</reference>
<dbReference type="EMBL" id="WHUW01000020">
    <property type="protein sequence ID" value="KAF8436946.1"/>
    <property type="molecule type" value="Genomic_DNA"/>
</dbReference>
<comment type="caution">
    <text evidence="9">The sequence shown here is derived from an EMBL/GenBank/DDBJ whole genome shotgun (WGS) entry which is preliminary data.</text>
</comment>
<proteinExistence type="predicted"/>
<keyword evidence="3 7" id="KW-0812">Transmembrane</keyword>
<feature type="transmembrane region" description="Helical" evidence="7">
    <location>
        <begin position="280"/>
        <end position="302"/>
    </location>
</feature>
<protein>
    <submittedName>
        <fullName evidence="9">Major facilitator superfamily domain-containing protein</fullName>
    </submittedName>
</protein>
<evidence type="ECO:0000256" key="2">
    <source>
        <dbReference type="ARBA" id="ARBA00022448"/>
    </source>
</evidence>